<dbReference type="Proteomes" id="UP000815325">
    <property type="component" value="Unassembled WGS sequence"/>
</dbReference>
<dbReference type="EMBL" id="MU069906">
    <property type="protein sequence ID" value="KAF5831981.1"/>
    <property type="molecule type" value="Genomic_DNA"/>
</dbReference>
<feature type="region of interest" description="Disordered" evidence="1">
    <location>
        <begin position="116"/>
        <end position="148"/>
    </location>
</feature>
<keyword evidence="3" id="KW-1185">Reference proteome</keyword>
<evidence type="ECO:0008006" key="4">
    <source>
        <dbReference type="Google" id="ProtNLM"/>
    </source>
</evidence>
<evidence type="ECO:0000256" key="1">
    <source>
        <dbReference type="SAM" id="MobiDB-lite"/>
    </source>
</evidence>
<name>A0ABQ7GBJ9_DUNSA</name>
<reference evidence="2" key="1">
    <citation type="submission" date="2017-08" db="EMBL/GenBank/DDBJ databases">
        <authorList>
            <person name="Polle J.E."/>
            <person name="Barry K."/>
            <person name="Cushman J."/>
            <person name="Schmutz J."/>
            <person name="Tran D."/>
            <person name="Hathwaick L.T."/>
            <person name="Yim W.C."/>
            <person name="Jenkins J."/>
            <person name="Mckie-Krisberg Z.M."/>
            <person name="Prochnik S."/>
            <person name="Lindquist E."/>
            <person name="Dockter R.B."/>
            <person name="Adam C."/>
            <person name="Molina H."/>
            <person name="Bunkerborg J."/>
            <person name="Jin E."/>
            <person name="Buchheim M."/>
            <person name="Magnuson J."/>
        </authorList>
    </citation>
    <scope>NUCLEOTIDE SEQUENCE</scope>
    <source>
        <strain evidence="2">CCAP 19/18</strain>
    </source>
</reference>
<feature type="compositionally biased region" description="Low complexity" evidence="1">
    <location>
        <begin position="36"/>
        <end position="82"/>
    </location>
</feature>
<evidence type="ECO:0000313" key="2">
    <source>
        <dbReference type="EMBL" id="KAF5831981.1"/>
    </source>
</evidence>
<accession>A0ABQ7GBJ9</accession>
<feature type="compositionally biased region" description="Low complexity" evidence="1">
    <location>
        <begin position="120"/>
        <end position="130"/>
    </location>
</feature>
<evidence type="ECO:0000313" key="3">
    <source>
        <dbReference type="Proteomes" id="UP000815325"/>
    </source>
</evidence>
<gene>
    <name evidence="2" type="ORF">DUNSADRAFT_12321</name>
</gene>
<feature type="region of interest" description="Disordered" evidence="1">
    <location>
        <begin position="1"/>
        <end position="101"/>
    </location>
</feature>
<comment type="caution">
    <text evidence="2">The sequence shown here is derived from an EMBL/GenBank/DDBJ whole genome shotgun (WGS) entry which is preliminary data.</text>
</comment>
<organism evidence="2 3">
    <name type="scientific">Dunaliella salina</name>
    <name type="common">Green alga</name>
    <name type="synonym">Protococcus salinus</name>
    <dbReference type="NCBI Taxonomy" id="3046"/>
    <lineage>
        <taxon>Eukaryota</taxon>
        <taxon>Viridiplantae</taxon>
        <taxon>Chlorophyta</taxon>
        <taxon>core chlorophytes</taxon>
        <taxon>Chlorophyceae</taxon>
        <taxon>CS clade</taxon>
        <taxon>Chlamydomonadales</taxon>
        <taxon>Dunaliellaceae</taxon>
        <taxon>Dunaliella</taxon>
    </lineage>
</organism>
<sequence>MNKPDGQAEPHKAHIPIKNEGELKDNLWNRDRGKLPRPASAASFSSSPRLQDSAQGQRLRNQKQLQQHQHQLMLQQQQLQQQAPSRPQTGTGNRSGHINLKISERGSLLPGGMTQEYLLQPQPSSPSRSPTPGYQKWKAQHSRRPTDTVLQKDKVNKDVLMRIKETFERAVKGKTGRLNQDEFAAAFKGRFWY</sequence>
<protein>
    <recommendedName>
        <fullName evidence="4">EF-hand domain-containing protein</fullName>
    </recommendedName>
</protein>
<feature type="compositionally biased region" description="Polar residues" evidence="1">
    <location>
        <begin position="83"/>
        <end position="96"/>
    </location>
</feature>
<feature type="compositionally biased region" description="Basic and acidic residues" evidence="1">
    <location>
        <begin position="1"/>
        <end position="34"/>
    </location>
</feature>
<proteinExistence type="predicted"/>